<dbReference type="PATRIC" id="fig|86416.3.peg.3497"/>
<dbReference type="PANTHER" id="PTHR43331:SF1">
    <property type="entry name" value="HOMOSERINE DEHYDROGENASE"/>
    <property type="match status" value="1"/>
</dbReference>
<feature type="active site" description="Proton donor" evidence="16">
    <location>
        <position position="205"/>
    </location>
</feature>
<evidence type="ECO:0000256" key="1">
    <source>
        <dbReference type="ARBA" id="ARBA00001920"/>
    </source>
</evidence>
<dbReference type="FunFam" id="3.30.70.260:FF:000030">
    <property type="entry name" value="Homoserine dehydrogenase"/>
    <property type="match status" value="1"/>
</dbReference>
<evidence type="ECO:0000313" key="19">
    <source>
        <dbReference type="EMBL" id="AGK98290.1"/>
    </source>
</evidence>
<dbReference type="GO" id="GO:0004412">
    <property type="term" value="F:homoserine dehydrogenase activity"/>
    <property type="evidence" value="ECO:0007669"/>
    <property type="project" value="UniProtKB-EC"/>
</dbReference>
<proteinExistence type="inferred from homology"/>
<dbReference type="RefSeq" id="WP_015616574.1">
    <property type="nucleotide sequence ID" value="NC_021182.1"/>
</dbReference>
<evidence type="ECO:0000256" key="16">
    <source>
        <dbReference type="PIRSR" id="PIRSR000098-1"/>
    </source>
</evidence>
<evidence type="ECO:0000256" key="9">
    <source>
        <dbReference type="ARBA" id="ARBA00022723"/>
    </source>
</evidence>
<dbReference type="InterPro" id="IPR002912">
    <property type="entry name" value="ACT_dom"/>
</dbReference>
<dbReference type="EMBL" id="CP003261">
    <property type="protein sequence ID" value="AGK98290.1"/>
    <property type="molecule type" value="Genomic_DNA"/>
</dbReference>
<keyword evidence="14" id="KW-0486">Methionine biosynthesis</keyword>
<dbReference type="OrthoDB" id="9808167at2"/>
<keyword evidence="11" id="KW-0560">Oxidoreductase</keyword>
<evidence type="ECO:0000256" key="2">
    <source>
        <dbReference type="ARBA" id="ARBA00005056"/>
    </source>
</evidence>
<dbReference type="Gene3D" id="3.40.50.720">
    <property type="entry name" value="NAD(P)-binding Rossmann-like Domain"/>
    <property type="match status" value="1"/>
</dbReference>
<dbReference type="EC" id="1.1.1.3" evidence="5"/>
<evidence type="ECO:0000256" key="6">
    <source>
        <dbReference type="ARBA" id="ARBA00013376"/>
    </source>
</evidence>
<dbReference type="STRING" id="86416.Clopa_3500"/>
<comment type="catalytic activity">
    <reaction evidence="15">
        <text>L-homoserine + NADP(+) = L-aspartate 4-semialdehyde + NADPH + H(+)</text>
        <dbReference type="Rhea" id="RHEA:15761"/>
        <dbReference type="ChEBI" id="CHEBI:15378"/>
        <dbReference type="ChEBI" id="CHEBI:57476"/>
        <dbReference type="ChEBI" id="CHEBI:57783"/>
        <dbReference type="ChEBI" id="CHEBI:58349"/>
        <dbReference type="ChEBI" id="CHEBI:537519"/>
        <dbReference type="EC" id="1.1.1.3"/>
    </reaction>
    <physiologicalReaction direction="right-to-left" evidence="15">
        <dbReference type="Rhea" id="RHEA:15763"/>
    </physiologicalReaction>
</comment>
<dbReference type="HOGENOM" id="CLU_009116_1_0_9"/>
<dbReference type="KEGG" id="cpas:Clopa_3500"/>
<feature type="binding site" evidence="17">
    <location>
        <begin position="9"/>
        <end position="16"/>
    </location>
    <ligand>
        <name>NADP(+)</name>
        <dbReference type="ChEBI" id="CHEBI:58349"/>
    </ligand>
</feature>
<keyword evidence="8" id="KW-0791">Threonine biosynthesis</keyword>
<feature type="binding site" evidence="17">
    <location>
        <position position="190"/>
    </location>
    <ligand>
        <name>L-homoserine</name>
        <dbReference type="ChEBI" id="CHEBI:57476"/>
    </ligand>
</feature>
<dbReference type="FunFam" id="3.30.360.10:FF:000005">
    <property type="entry name" value="Homoserine dehydrogenase"/>
    <property type="match status" value="1"/>
</dbReference>
<dbReference type="InterPro" id="IPR005106">
    <property type="entry name" value="Asp/hSer_DH_NAD-bd"/>
</dbReference>
<keyword evidence="10 17" id="KW-0521">NADP</keyword>
<evidence type="ECO:0000256" key="8">
    <source>
        <dbReference type="ARBA" id="ARBA00022697"/>
    </source>
</evidence>
<evidence type="ECO:0000256" key="15">
    <source>
        <dbReference type="ARBA" id="ARBA00048841"/>
    </source>
</evidence>
<feature type="domain" description="ACT" evidence="18">
    <location>
        <begin position="350"/>
        <end position="426"/>
    </location>
</feature>
<dbReference type="NCBIfam" id="NF004976">
    <property type="entry name" value="PRK06349.1"/>
    <property type="match status" value="1"/>
</dbReference>
<dbReference type="GO" id="GO:0009086">
    <property type="term" value="P:methionine biosynthetic process"/>
    <property type="evidence" value="ECO:0007669"/>
    <property type="project" value="UniProtKB-KW"/>
</dbReference>
<dbReference type="GO" id="GO:0046872">
    <property type="term" value="F:metal ion binding"/>
    <property type="evidence" value="ECO:0007669"/>
    <property type="project" value="UniProtKB-KW"/>
</dbReference>
<dbReference type="PROSITE" id="PS51671">
    <property type="entry name" value="ACT"/>
    <property type="match status" value="1"/>
</dbReference>
<evidence type="ECO:0000259" key="18">
    <source>
        <dbReference type="PROSITE" id="PS51671"/>
    </source>
</evidence>
<dbReference type="InterPro" id="IPR016204">
    <property type="entry name" value="HDH"/>
</dbReference>
<organism evidence="19 20">
    <name type="scientific">Clostridium pasteurianum BC1</name>
    <dbReference type="NCBI Taxonomy" id="86416"/>
    <lineage>
        <taxon>Bacteria</taxon>
        <taxon>Bacillati</taxon>
        <taxon>Bacillota</taxon>
        <taxon>Clostridia</taxon>
        <taxon>Eubacteriales</taxon>
        <taxon>Clostridiaceae</taxon>
        <taxon>Clostridium</taxon>
    </lineage>
</organism>
<comment type="pathway">
    <text evidence="3">Amino-acid biosynthesis; L-methionine biosynthesis via de novo pathway; L-homoserine from L-aspartate: step 3/3.</text>
</comment>
<dbReference type="InterPro" id="IPR001342">
    <property type="entry name" value="HDH_cat"/>
</dbReference>
<evidence type="ECO:0000256" key="4">
    <source>
        <dbReference type="ARBA" id="ARBA00006753"/>
    </source>
</evidence>
<dbReference type="Gene3D" id="3.30.360.10">
    <property type="entry name" value="Dihydrodipicolinate Reductase, domain 2"/>
    <property type="match status" value="1"/>
</dbReference>
<dbReference type="GO" id="GO:0009088">
    <property type="term" value="P:threonine biosynthetic process"/>
    <property type="evidence" value="ECO:0007669"/>
    <property type="project" value="UniProtKB-UniPathway"/>
</dbReference>
<keyword evidence="20" id="KW-1185">Reference proteome</keyword>
<evidence type="ECO:0000256" key="13">
    <source>
        <dbReference type="ARBA" id="ARBA00023053"/>
    </source>
</evidence>
<dbReference type="FunFam" id="3.40.50.720:FF:000062">
    <property type="entry name" value="Homoserine dehydrogenase"/>
    <property type="match status" value="1"/>
</dbReference>
<evidence type="ECO:0000313" key="20">
    <source>
        <dbReference type="Proteomes" id="UP000013523"/>
    </source>
</evidence>
<dbReference type="CDD" id="cd04881">
    <property type="entry name" value="ACT_HSDH-Hom"/>
    <property type="match status" value="1"/>
</dbReference>
<sequence length="431" mass="47581">MNKVKIALLGLGNVGKGVWEIFKNNTEEIIRRSGCEIEITKILVNDINKDRGIEVPNEILTDNIEEILNDNSIQIIVELMGGVDPAADYILRAIKSKKHVVTANKQLIAIQGKELLDLARKEGVLFYYEGSVAGGIPILKGIEESLTANKIEEIVGIINGTTNYILTKMSLEGMDFETALKEAQEKGYAEADPTSDIESYDAVYKLAILTSLSFGINVNVNDIYREGISKISSHDIQNAKEFGYTIKLLAIAKERGNSLELRVHPTMIPLNHPLSNVNDSFNAILIKGNAVGDLMFYGRGAGSLPTGSAVASDIISILRNDMTLRSISLVENADLQKTILPREEFTSRYYLRLTVKDVSGVLGQISTILGKNDVSISSFIQKGEKDANNIVRIVFITHDTLEGNIMKSIEDLKKLEVVDEIKNLIRVEKFI</sequence>
<dbReference type="Pfam" id="PF03447">
    <property type="entry name" value="NAD_binding_3"/>
    <property type="match status" value="1"/>
</dbReference>
<evidence type="ECO:0000256" key="17">
    <source>
        <dbReference type="PIRSR" id="PIRSR000098-2"/>
    </source>
</evidence>
<keyword evidence="13" id="KW-0915">Sodium</keyword>
<keyword evidence="12" id="KW-0520">NAD</keyword>
<dbReference type="eggNOG" id="COG0460">
    <property type="taxonomic scope" value="Bacteria"/>
</dbReference>
<comment type="pathway">
    <text evidence="2">Amino-acid biosynthesis; L-threonine biosynthesis; L-threonine from L-aspartate: step 3/5.</text>
</comment>
<accession>R4KFA5</accession>
<evidence type="ECO:0000256" key="14">
    <source>
        <dbReference type="ARBA" id="ARBA00023167"/>
    </source>
</evidence>
<feature type="binding site" evidence="17">
    <location>
        <position position="105"/>
    </location>
    <ligand>
        <name>NADPH</name>
        <dbReference type="ChEBI" id="CHEBI:57783"/>
    </ligand>
</feature>
<keyword evidence="7" id="KW-0028">Amino-acid biosynthesis</keyword>
<evidence type="ECO:0000256" key="3">
    <source>
        <dbReference type="ARBA" id="ARBA00005062"/>
    </source>
</evidence>
<dbReference type="SUPFAM" id="SSF55347">
    <property type="entry name" value="Glyceraldehyde-3-phosphate dehydrogenase-like, C-terminal domain"/>
    <property type="match status" value="1"/>
</dbReference>
<evidence type="ECO:0000256" key="5">
    <source>
        <dbReference type="ARBA" id="ARBA00013213"/>
    </source>
</evidence>
<dbReference type="Pfam" id="PF00742">
    <property type="entry name" value="Homoserine_dh"/>
    <property type="match status" value="1"/>
</dbReference>
<comment type="cofactor">
    <cofactor evidence="1">
        <name>a metal cation</name>
        <dbReference type="ChEBI" id="CHEBI:25213"/>
    </cofactor>
</comment>
<reference evidence="19 20" key="1">
    <citation type="submission" date="2012-01" db="EMBL/GenBank/DDBJ databases">
        <title>Complete sequence of chromosome of Clostridium pasteurianum BC1.</title>
        <authorList>
            <consortium name="US DOE Joint Genome Institute"/>
            <person name="Lucas S."/>
            <person name="Han J."/>
            <person name="Lapidus A."/>
            <person name="Cheng J.-F."/>
            <person name="Goodwin L."/>
            <person name="Pitluck S."/>
            <person name="Peters L."/>
            <person name="Mikhailova N."/>
            <person name="Teshima H."/>
            <person name="Detter J.C."/>
            <person name="Han C."/>
            <person name="Tapia R."/>
            <person name="Land M."/>
            <person name="Hauser L."/>
            <person name="Kyrpides N."/>
            <person name="Ivanova N."/>
            <person name="Pagani I."/>
            <person name="Dunn J."/>
            <person name="Taghavi S."/>
            <person name="Francis A."/>
            <person name="van der Lelie D."/>
            <person name="Woyke T."/>
        </authorList>
    </citation>
    <scope>NUCLEOTIDE SEQUENCE [LARGE SCALE GENOMIC DNA]</scope>
    <source>
        <strain evidence="19 20">BC1</strain>
    </source>
</reference>
<evidence type="ECO:0000256" key="7">
    <source>
        <dbReference type="ARBA" id="ARBA00022605"/>
    </source>
</evidence>
<evidence type="ECO:0000256" key="10">
    <source>
        <dbReference type="ARBA" id="ARBA00022857"/>
    </source>
</evidence>
<dbReference type="PANTHER" id="PTHR43331">
    <property type="entry name" value="HOMOSERINE DEHYDROGENASE"/>
    <property type="match status" value="1"/>
</dbReference>
<evidence type="ECO:0000256" key="11">
    <source>
        <dbReference type="ARBA" id="ARBA00023002"/>
    </source>
</evidence>
<evidence type="ECO:0000256" key="12">
    <source>
        <dbReference type="ARBA" id="ARBA00023027"/>
    </source>
</evidence>
<gene>
    <name evidence="19" type="ORF">Clopa_3500</name>
</gene>
<dbReference type="AlphaFoldDB" id="R4KFA5"/>
<comment type="similarity">
    <text evidence="4">Belongs to the homoserine dehydrogenase family.</text>
</comment>
<dbReference type="GO" id="GO:0050661">
    <property type="term" value="F:NADP binding"/>
    <property type="evidence" value="ECO:0007669"/>
    <property type="project" value="InterPro"/>
</dbReference>
<dbReference type="InterPro" id="IPR036291">
    <property type="entry name" value="NAD(P)-bd_dom_sf"/>
</dbReference>
<dbReference type="Proteomes" id="UP000013523">
    <property type="component" value="Chromosome"/>
</dbReference>
<dbReference type="PIRSF" id="PIRSF000098">
    <property type="entry name" value="Homoser_dehydrog"/>
    <property type="match status" value="1"/>
</dbReference>
<dbReference type="UniPathway" id="UPA00050">
    <property type="reaction ID" value="UER00063"/>
</dbReference>
<name>R4KFA5_CLOPA</name>
<keyword evidence="9" id="KW-0479">Metal-binding</keyword>
<protein>
    <recommendedName>
        <fullName evidence="6">Homoserine dehydrogenase</fullName>
        <ecNumber evidence="5">1.1.1.3</ecNumber>
    </recommendedName>
</protein>
<dbReference type="SUPFAM" id="SSF55021">
    <property type="entry name" value="ACT-like"/>
    <property type="match status" value="1"/>
</dbReference>
<dbReference type="InterPro" id="IPR045865">
    <property type="entry name" value="ACT-like_dom_sf"/>
</dbReference>
<dbReference type="UniPathway" id="UPA00051">
    <property type="reaction ID" value="UER00465"/>
</dbReference>
<dbReference type="SUPFAM" id="SSF51735">
    <property type="entry name" value="NAD(P)-binding Rossmann-fold domains"/>
    <property type="match status" value="1"/>
</dbReference>
<dbReference type="Gene3D" id="3.30.70.260">
    <property type="match status" value="1"/>
</dbReference>
<dbReference type="Pfam" id="PF01842">
    <property type="entry name" value="ACT"/>
    <property type="match status" value="1"/>
</dbReference>